<evidence type="ECO:0000259" key="2">
    <source>
        <dbReference type="Pfam" id="PF04205"/>
    </source>
</evidence>
<keyword evidence="1" id="KW-0472">Membrane</keyword>
<feature type="domain" description="FMN-binding" evidence="2">
    <location>
        <begin position="105"/>
        <end position="186"/>
    </location>
</feature>
<dbReference type="Pfam" id="PF04205">
    <property type="entry name" value="FMN_bind"/>
    <property type="match status" value="1"/>
</dbReference>
<reference evidence="4 5" key="1">
    <citation type="submission" date="2019-02" db="EMBL/GenBank/DDBJ databases">
        <title>Deep-cultivation of Planctomycetes and their phenomic and genomic characterization uncovers novel biology.</title>
        <authorList>
            <person name="Wiegand S."/>
            <person name="Jogler M."/>
            <person name="Boedeker C."/>
            <person name="Pinto D."/>
            <person name="Vollmers J."/>
            <person name="Rivas-Marin E."/>
            <person name="Kohn T."/>
            <person name="Peeters S.H."/>
            <person name="Heuer A."/>
            <person name="Rast P."/>
            <person name="Oberbeckmann S."/>
            <person name="Bunk B."/>
            <person name="Jeske O."/>
            <person name="Meyerdierks A."/>
            <person name="Storesund J.E."/>
            <person name="Kallscheuer N."/>
            <person name="Luecker S."/>
            <person name="Lage O.M."/>
            <person name="Pohl T."/>
            <person name="Merkel B.J."/>
            <person name="Hornburger P."/>
            <person name="Mueller R.-W."/>
            <person name="Bruemmer F."/>
            <person name="Labrenz M."/>
            <person name="Spormann A.M."/>
            <person name="Op den Camp H."/>
            <person name="Overmann J."/>
            <person name="Amann R."/>
            <person name="Jetten M.S.M."/>
            <person name="Mascher T."/>
            <person name="Medema M.H."/>
            <person name="Devos D.P."/>
            <person name="Kaster A.-K."/>
            <person name="Ovreas L."/>
            <person name="Rohde M."/>
            <person name="Galperin M.Y."/>
            <person name="Jogler C."/>
        </authorList>
    </citation>
    <scope>NUCLEOTIDE SEQUENCE [LARGE SCALE GENOMIC DNA]</scope>
    <source>
        <strain evidence="4 5">Pan241w</strain>
    </source>
</reference>
<accession>A0A517RHI6</accession>
<feature type="transmembrane region" description="Helical" evidence="1">
    <location>
        <begin position="414"/>
        <end position="430"/>
    </location>
</feature>
<dbReference type="GO" id="GO:0016020">
    <property type="term" value="C:membrane"/>
    <property type="evidence" value="ECO:0007669"/>
    <property type="project" value="InterPro"/>
</dbReference>
<organism evidence="4 5">
    <name type="scientific">Gimesia alba</name>
    <dbReference type="NCBI Taxonomy" id="2527973"/>
    <lineage>
        <taxon>Bacteria</taxon>
        <taxon>Pseudomonadati</taxon>
        <taxon>Planctomycetota</taxon>
        <taxon>Planctomycetia</taxon>
        <taxon>Planctomycetales</taxon>
        <taxon>Planctomycetaceae</taxon>
        <taxon>Gimesia</taxon>
    </lineage>
</organism>
<feature type="transmembrane region" description="Helical" evidence="1">
    <location>
        <begin position="326"/>
        <end position="346"/>
    </location>
</feature>
<dbReference type="InterPro" id="IPR007329">
    <property type="entry name" value="FMN-bd"/>
</dbReference>
<feature type="transmembrane region" description="Helical" evidence="1">
    <location>
        <begin position="210"/>
        <end position="227"/>
    </location>
</feature>
<dbReference type="AlphaFoldDB" id="A0A517RHI6"/>
<name>A0A517RHI6_9PLAN</name>
<dbReference type="OrthoDB" id="235065at2"/>
<keyword evidence="5" id="KW-1185">Reference proteome</keyword>
<dbReference type="Pfam" id="PF12801">
    <property type="entry name" value="Fer4_5"/>
    <property type="match status" value="2"/>
</dbReference>
<dbReference type="RefSeq" id="WP_145217946.1">
    <property type="nucleotide sequence ID" value="NZ_CP036269.1"/>
</dbReference>
<dbReference type="GO" id="GO:0010181">
    <property type="term" value="F:FMN binding"/>
    <property type="evidence" value="ECO:0007669"/>
    <property type="project" value="InterPro"/>
</dbReference>
<feature type="domain" description="4Fe-4S ferredoxin-type" evidence="3">
    <location>
        <begin position="367"/>
        <end position="403"/>
    </location>
</feature>
<sequence>MTELPLVPLPPKSPRPASLLRSVSLKVYRIVVLVLIVFLIRDYYVRKRVQGDAPILLHEVQAILPAADSLRVDHSARNGLFILNQEQQTIGYAVRTSPISDEIIGYCGPSDTLIVFDQATGNIAGLSIRSSGDTTSHVNDVRNDRYYMSLWPQYSWDDLTQLDLRQGEIEGVSGATMTSMGIAHAIVHRIQYSQKQAQAIPPFQFQANDAVLLLFGVGAALITFTRLKRMHRLRSLFKLSAFIYLGFVSGDLLAESLFAGWAKYTIPWRQLSGLVALAAIAVFVPWSTRRNLYCQSICPHGTAQEFLGKIVPAKRKWKIRADVKRGLRWIPVLLLILILCIIFLDLPIDLAELEAFDAYLLTSAGIVSIWIAVTGLFASLFIPQAYCHYGCPTGSIFEFVRSHGRADRFGKSDFVAGLLLLLAFLLNQYAEILKQYLLN</sequence>
<evidence type="ECO:0000259" key="3">
    <source>
        <dbReference type="Pfam" id="PF12801"/>
    </source>
</evidence>
<feature type="transmembrane region" description="Helical" evidence="1">
    <location>
        <begin position="358"/>
        <end position="382"/>
    </location>
</feature>
<feature type="transmembrane region" description="Helical" evidence="1">
    <location>
        <begin position="268"/>
        <end position="286"/>
    </location>
</feature>
<dbReference type="KEGG" id="gaz:Pan241w_34410"/>
<dbReference type="InterPro" id="IPR017896">
    <property type="entry name" value="4Fe4S_Fe-S-bd"/>
</dbReference>
<proteinExistence type="predicted"/>
<dbReference type="Proteomes" id="UP000317171">
    <property type="component" value="Chromosome"/>
</dbReference>
<evidence type="ECO:0000313" key="4">
    <source>
        <dbReference type="EMBL" id="QDT43341.1"/>
    </source>
</evidence>
<gene>
    <name evidence="4" type="ORF">Pan241w_34410</name>
</gene>
<keyword evidence="1" id="KW-1133">Transmembrane helix</keyword>
<protein>
    <submittedName>
        <fullName evidence="4">4Fe-4S binding domain protein</fullName>
    </submittedName>
</protein>
<feature type="domain" description="4Fe-4S ferredoxin-type" evidence="3">
    <location>
        <begin position="275"/>
        <end position="317"/>
    </location>
</feature>
<keyword evidence="1" id="KW-0812">Transmembrane</keyword>
<evidence type="ECO:0000313" key="5">
    <source>
        <dbReference type="Proteomes" id="UP000317171"/>
    </source>
</evidence>
<evidence type="ECO:0000256" key="1">
    <source>
        <dbReference type="SAM" id="Phobius"/>
    </source>
</evidence>
<feature type="transmembrane region" description="Helical" evidence="1">
    <location>
        <begin position="239"/>
        <end position="262"/>
    </location>
</feature>
<dbReference type="EMBL" id="CP036269">
    <property type="protein sequence ID" value="QDT43341.1"/>
    <property type="molecule type" value="Genomic_DNA"/>
</dbReference>